<evidence type="ECO:0000313" key="14">
    <source>
        <dbReference type="Proteomes" id="UP000198757"/>
    </source>
</evidence>
<evidence type="ECO:0000256" key="9">
    <source>
        <dbReference type="ARBA" id="ARBA00023136"/>
    </source>
</evidence>
<dbReference type="NCBIfam" id="TIGR01131">
    <property type="entry name" value="ATP_synt_6_or_A"/>
    <property type="match status" value="1"/>
</dbReference>
<dbReference type="InterPro" id="IPR045083">
    <property type="entry name" value="ATP_synth_F0_asu_bact/mt"/>
</dbReference>
<feature type="transmembrane region" description="Helical" evidence="11">
    <location>
        <begin position="314"/>
        <end position="338"/>
    </location>
</feature>
<evidence type="ECO:0000256" key="2">
    <source>
        <dbReference type="ARBA" id="ARBA00006810"/>
    </source>
</evidence>
<dbReference type="GO" id="GO:0005886">
    <property type="term" value="C:plasma membrane"/>
    <property type="evidence" value="ECO:0007669"/>
    <property type="project" value="UniProtKB-SubCell"/>
</dbReference>
<feature type="transmembrane region" description="Helical" evidence="11">
    <location>
        <begin position="345"/>
        <end position="364"/>
    </location>
</feature>
<protein>
    <recommendedName>
        <fullName evidence="11 12">ATP synthase subunit a</fullName>
    </recommendedName>
    <alternativeName>
        <fullName evidence="11">ATP synthase F0 sector subunit a</fullName>
    </alternativeName>
    <alternativeName>
        <fullName evidence="11">F-ATPase subunit 6</fullName>
    </alternativeName>
</protein>
<comment type="subcellular location">
    <subcellularLocation>
        <location evidence="11 12">Cell membrane</location>
        <topology evidence="11 12">Multi-pass membrane protein</topology>
    </subcellularLocation>
    <subcellularLocation>
        <location evidence="1">Membrane</location>
        <topology evidence="1">Multi-pass membrane protein</topology>
    </subcellularLocation>
</comment>
<keyword evidence="10 11" id="KW-0066">ATP synthesis</keyword>
<organism evidence="13 14">
    <name type="scientific">Niabella drilacis (strain DSM 25811 / CCM 8410 / CCUG 62505 / LMG 26954 / E90)</name>
    <dbReference type="NCBI Taxonomy" id="1285928"/>
    <lineage>
        <taxon>Bacteria</taxon>
        <taxon>Pseudomonadati</taxon>
        <taxon>Bacteroidota</taxon>
        <taxon>Chitinophagia</taxon>
        <taxon>Chitinophagales</taxon>
        <taxon>Chitinophagaceae</taxon>
        <taxon>Niabella</taxon>
    </lineage>
</organism>
<comment type="similarity">
    <text evidence="2 11 12">Belongs to the ATPase A chain family.</text>
</comment>
<evidence type="ECO:0000256" key="10">
    <source>
        <dbReference type="ARBA" id="ARBA00023310"/>
    </source>
</evidence>
<evidence type="ECO:0000256" key="6">
    <source>
        <dbReference type="ARBA" id="ARBA00022781"/>
    </source>
</evidence>
<keyword evidence="11" id="KW-1003">Cell membrane</keyword>
<dbReference type="Pfam" id="PF00119">
    <property type="entry name" value="ATP-synt_A"/>
    <property type="match status" value="1"/>
</dbReference>
<feature type="transmembrane region" description="Helical" evidence="11">
    <location>
        <begin position="255"/>
        <end position="275"/>
    </location>
</feature>
<dbReference type="InterPro" id="IPR000568">
    <property type="entry name" value="ATP_synth_F0_asu"/>
</dbReference>
<name>A0A1G6YT54_NIADE</name>
<dbReference type="GO" id="GO:0045259">
    <property type="term" value="C:proton-transporting ATP synthase complex"/>
    <property type="evidence" value="ECO:0007669"/>
    <property type="project" value="UniProtKB-KW"/>
</dbReference>
<keyword evidence="5 11" id="KW-0812">Transmembrane</keyword>
<keyword evidence="4 11" id="KW-0138">CF(0)</keyword>
<feature type="transmembrane region" description="Helical" evidence="11">
    <location>
        <begin position="229"/>
        <end position="249"/>
    </location>
</feature>
<evidence type="ECO:0000256" key="8">
    <source>
        <dbReference type="ARBA" id="ARBA00023065"/>
    </source>
</evidence>
<keyword evidence="8 11" id="KW-0406">Ion transport</keyword>
<evidence type="ECO:0000256" key="11">
    <source>
        <dbReference type="HAMAP-Rule" id="MF_01393"/>
    </source>
</evidence>
<keyword evidence="14" id="KW-1185">Reference proteome</keyword>
<dbReference type="InterPro" id="IPR035908">
    <property type="entry name" value="F0_ATP_A_sf"/>
</dbReference>
<dbReference type="PANTHER" id="PTHR11410:SF0">
    <property type="entry name" value="ATP SYNTHASE SUBUNIT A"/>
    <property type="match status" value="1"/>
</dbReference>
<reference evidence="14" key="1">
    <citation type="submission" date="2016-10" db="EMBL/GenBank/DDBJ databases">
        <authorList>
            <person name="Varghese N."/>
            <person name="Submissions S."/>
        </authorList>
    </citation>
    <scope>NUCLEOTIDE SEQUENCE [LARGE SCALE GENOMIC DNA]</scope>
    <source>
        <strain evidence="14">DSM 25811 / CCM 8410 / LMG 26954 / E90</strain>
    </source>
</reference>
<sequence>MLPAAKNFKYPPANSLFYLFQPYLCRKFQSSMGFKWFKSFMVAALSLFLVSSAQSVFAQHEEPAEGSATEEKFNPGEAILHHIADSHEFHFFSLKHDDGTQTHGALPLPVILYSPQRGFSAFMSSNFHHGRDAYNGYKLEHDKIVAVDASGNVDESVKVYDFSMTKNVVQMLIALIVLVWLMISMAKKYKTGQGVTSAPRGLQNAIEPVITFVRDDIAKPNLGPKYQKFLPYLLTIFFFILINAILGMFPGSANVTGNIAFTAVLGLIAFIVIIFNTNGHYWQHIFWFPGVPLPVKILMIPVELMGVFTKPFALIVRLFANMTAGHIVILSFISLIFIFSEMSKVAGVAFTPVSIAFAVFIYLIEILVAFIQAYIFANLTAIFIGEAIGDHHFEEDVQPHH</sequence>
<accession>A0A1G6YT54</accession>
<dbReference type="STRING" id="1285928.SAMN04487894_11667"/>
<dbReference type="AlphaFoldDB" id="A0A1G6YT54"/>
<evidence type="ECO:0000256" key="4">
    <source>
        <dbReference type="ARBA" id="ARBA00022547"/>
    </source>
</evidence>
<evidence type="ECO:0000256" key="12">
    <source>
        <dbReference type="RuleBase" id="RU000483"/>
    </source>
</evidence>
<feature type="transmembrane region" description="Helical" evidence="11">
    <location>
        <begin position="168"/>
        <end position="186"/>
    </location>
</feature>
<keyword evidence="6 11" id="KW-0375">Hydrogen ion transport</keyword>
<dbReference type="EMBL" id="FMZO01000016">
    <property type="protein sequence ID" value="SDD92815.1"/>
    <property type="molecule type" value="Genomic_DNA"/>
</dbReference>
<keyword evidence="9 11" id="KW-0472">Membrane</keyword>
<gene>
    <name evidence="11" type="primary">atpB</name>
    <name evidence="13" type="ORF">SAMN04487894_11667</name>
</gene>
<dbReference type="Gene3D" id="1.20.120.220">
    <property type="entry name" value="ATP synthase, F0 complex, subunit A"/>
    <property type="match status" value="1"/>
</dbReference>
<evidence type="ECO:0000256" key="1">
    <source>
        <dbReference type="ARBA" id="ARBA00004141"/>
    </source>
</evidence>
<evidence type="ECO:0000256" key="5">
    <source>
        <dbReference type="ARBA" id="ARBA00022692"/>
    </source>
</evidence>
<dbReference type="CDD" id="cd00310">
    <property type="entry name" value="ATP-synt_Fo_a_6"/>
    <property type="match status" value="1"/>
</dbReference>
<keyword evidence="3 11" id="KW-0813">Transport</keyword>
<feature type="transmembrane region" description="Helical" evidence="11">
    <location>
        <begin position="287"/>
        <end position="308"/>
    </location>
</feature>
<dbReference type="PANTHER" id="PTHR11410">
    <property type="entry name" value="ATP SYNTHASE SUBUNIT A"/>
    <property type="match status" value="1"/>
</dbReference>
<dbReference type="GO" id="GO:0046933">
    <property type="term" value="F:proton-transporting ATP synthase activity, rotational mechanism"/>
    <property type="evidence" value="ECO:0007669"/>
    <property type="project" value="UniProtKB-UniRule"/>
</dbReference>
<evidence type="ECO:0000313" key="13">
    <source>
        <dbReference type="EMBL" id="SDD92815.1"/>
    </source>
</evidence>
<dbReference type="PRINTS" id="PR00123">
    <property type="entry name" value="ATPASEA"/>
</dbReference>
<evidence type="ECO:0000256" key="7">
    <source>
        <dbReference type="ARBA" id="ARBA00022989"/>
    </source>
</evidence>
<proteinExistence type="inferred from homology"/>
<keyword evidence="7 11" id="KW-1133">Transmembrane helix</keyword>
<comment type="function">
    <text evidence="11 12">Key component of the proton channel; it plays a direct role in the translocation of protons across the membrane.</text>
</comment>
<dbReference type="SUPFAM" id="SSF81336">
    <property type="entry name" value="F1F0 ATP synthase subunit A"/>
    <property type="match status" value="1"/>
</dbReference>
<dbReference type="HAMAP" id="MF_01393">
    <property type="entry name" value="ATP_synth_a_bact"/>
    <property type="match status" value="1"/>
</dbReference>
<evidence type="ECO:0000256" key="3">
    <source>
        <dbReference type="ARBA" id="ARBA00022448"/>
    </source>
</evidence>
<dbReference type="Proteomes" id="UP000198757">
    <property type="component" value="Unassembled WGS sequence"/>
</dbReference>